<evidence type="ECO:0000313" key="13">
    <source>
        <dbReference type="Proteomes" id="UP001142610"/>
    </source>
</evidence>
<accession>A0A9X2LAF5</accession>
<feature type="transmembrane region" description="Helical" evidence="10">
    <location>
        <begin position="90"/>
        <end position="109"/>
    </location>
</feature>
<dbReference type="PANTHER" id="PTHR48023:SF4">
    <property type="entry name" value="D-XYLOSE-PROTON SYMPORTER-LIKE 2"/>
    <property type="match status" value="1"/>
</dbReference>
<keyword evidence="7 10" id="KW-1133">Transmembrane helix</keyword>
<evidence type="ECO:0000259" key="11">
    <source>
        <dbReference type="PROSITE" id="PS50850"/>
    </source>
</evidence>
<feature type="transmembrane region" description="Helical" evidence="10">
    <location>
        <begin position="434"/>
        <end position="456"/>
    </location>
</feature>
<feature type="transmembrane region" description="Helical" evidence="10">
    <location>
        <begin position="148"/>
        <end position="170"/>
    </location>
</feature>
<keyword evidence="4" id="KW-1003">Cell membrane</keyword>
<dbReference type="InterPro" id="IPR005829">
    <property type="entry name" value="Sugar_transporter_CS"/>
</dbReference>
<reference evidence="12" key="1">
    <citation type="submission" date="2022-07" db="EMBL/GenBank/DDBJ databases">
        <title>Parvularcula maris sp. nov., an algicidal bacterium isolated from seawater.</title>
        <authorList>
            <person name="Li F."/>
        </authorList>
    </citation>
    <scope>NUCLEOTIDE SEQUENCE</scope>
    <source>
        <strain evidence="12">BGMRC 0090</strain>
    </source>
</reference>
<gene>
    <name evidence="12" type="ORF">NOG11_12010</name>
</gene>
<keyword evidence="5" id="KW-0762">Sugar transport</keyword>
<dbReference type="CDD" id="cd17359">
    <property type="entry name" value="MFS_XylE_like"/>
    <property type="match status" value="1"/>
</dbReference>
<dbReference type="InterPro" id="IPR005828">
    <property type="entry name" value="MFS_sugar_transport-like"/>
</dbReference>
<dbReference type="FunFam" id="1.20.1250.20:FF:000122">
    <property type="entry name" value="D-xylose transporter XylE"/>
    <property type="match status" value="1"/>
</dbReference>
<feature type="transmembrane region" description="Helical" evidence="10">
    <location>
        <begin position="409"/>
        <end position="428"/>
    </location>
</feature>
<evidence type="ECO:0000256" key="5">
    <source>
        <dbReference type="ARBA" id="ARBA00022597"/>
    </source>
</evidence>
<dbReference type="EMBL" id="JANIBC010000012">
    <property type="protein sequence ID" value="MCQ8186113.1"/>
    <property type="molecule type" value="Genomic_DNA"/>
</dbReference>
<dbReference type="PRINTS" id="PR00171">
    <property type="entry name" value="SUGRTRNSPORT"/>
</dbReference>
<dbReference type="InterPro" id="IPR003663">
    <property type="entry name" value="Sugar/inositol_transpt"/>
</dbReference>
<name>A0A9X2LAF5_9PROT</name>
<dbReference type="PANTHER" id="PTHR48023">
    <property type="entry name" value="D-XYLOSE-PROTON SYMPORTER-LIKE 2"/>
    <property type="match status" value="1"/>
</dbReference>
<evidence type="ECO:0000256" key="8">
    <source>
        <dbReference type="ARBA" id="ARBA00023136"/>
    </source>
</evidence>
<dbReference type="PROSITE" id="PS50850">
    <property type="entry name" value="MFS"/>
    <property type="match status" value="1"/>
</dbReference>
<keyword evidence="13" id="KW-1185">Reference proteome</keyword>
<feature type="transmembrane region" description="Helical" evidence="10">
    <location>
        <begin position="190"/>
        <end position="209"/>
    </location>
</feature>
<feature type="transmembrane region" description="Helical" evidence="10">
    <location>
        <begin position="268"/>
        <end position="290"/>
    </location>
</feature>
<feature type="transmembrane region" description="Helical" evidence="10">
    <location>
        <begin position="20"/>
        <end position="37"/>
    </location>
</feature>
<feature type="transmembrane region" description="Helical" evidence="10">
    <location>
        <begin position="310"/>
        <end position="327"/>
    </location>
</feature>
<evidence type="ECO:0000256" key="10">
    <source>
        <dbReference type="SAM" id="Phobius"/>
    </source>
</evidence>
<dbReference type="GO" id="GO:0022857">
    <property type="term" value="F:transmembrane transporter activity"/>
    <property type="evidence" value="ECO:0007669"/>
    <property type="project" value="InterPro"/>
</dbReference>
<organism evidence="12 13">
    <name type="scientific">Parvularcula maris</name>
    <dbReference type="NCBI Taxonomy" id="2965077"/>
    <lineage>
        <taxon>Bacteria</taxon>
        <taxon>Pseudomonadati</taxon>
        <taxon>Pseudomonadota</taxon>
        <taxon>Alphaproteobacteria</taxon>
        <taxon>Parvularculales</taxon>
        <taxon>Parvularculaceae</taxon>
        <taxon>Parvularcula</taxon>
    </lineage>
</organism>
<evidence type="ECO:0000256" key="2">
    <source>
        <dbReference type="ARBA" id="ARBA00010992"/>
    </source>
</evidence>
<feature type="transmembrane region" description="Helical" evidence="10">
    <location>
        <begin position="334"/>
        <end position="354"/>
    </location>
</feature>
<sequence>MDQHVTAPGETALGEPKTGAIIAIAFVATLGGFLFGFDSGVINGTVDGLQQAFNSSSVGTGFSVASMLLGAALGALMAGTLADAFGRRSMLIAAAVFFVVSAFGSGIAGSSFEFIIYRLIGGFAVGAASVMSPAYISEIAPARYRGALATTQQIAIVAGLFFAFLSNYVLAGRAGGSTAEFALGYETWRWMFWVELIPAGIFLGALFLIPESPRFLVAKGRSDDARSVLDRLFRRGAKEKVVEIEKSLAAQHKPRFSDIFAGGKLRPIVWVGIGLAVFQQLVGINVIFYYGAVLWQSAGFTESDALLQNVLTGGSGILAVILCLLFIDRIGRKPFLLFGSIGMAVSLGIMAFAFSTGTVGESGLQLSDGMGLTALGAGLAYAFIFNLSWGPVMWVMLGEMFPNQFRGSALAMAGLAQWVANFLVTWTFPRMLESIGLAGSYGIYCFFAVVSAVFIARSVRETKGLELEEMVG</sequence>
<evidence type="ECO:0000256" key="4">
    <source>
        <dbReference type="ARBA" id="ARBA00022475"/>
    </source>
</evidence>
<feature type="domain" description="Major facilitator superfamily (MFS) profile" evidence="11">
    <location>
        <begin position="24"/>
        <end position="463"/>
    </location>
</feature>
<dbReference type="GO" id="GO:0005886">
    <property type="term" value="C:plasma membrane"/>
    <property type="evidence" value="ECO:0007669"/>
    <property type="project" value="UniProtKB-SubCell"/>
</dbReference>
<evidence type="ECO:0000256" key="3">
    <source>
        <dbReference type="ARBA" id="ARBA00022448"/>
    </source>
</evidence>
<dbReference type="SUPFAM" id="SSF103473">
    <property type="entry name" value="MFS general substrate transporter"/>
    <property type="match status" value="1"/>
</dbReference>
<feature type="transmembrane region" description="Helical" evidence="10">
    <location>
        <begin position="115"/>
        <end position="136"/>
    </location>
</feature>
<evidence type="ECO:0000256" key="6">
    <source>
        <dbReference type="ARBA" id="ARBA00022692"/>
    </source>
</evidence>
<keyword evidence="6 10" id="KW-0812">Transmembrane</keyword>
<dbReference type="InterPro" id="IPR050820">
    <property type="entry name" value="MFS_Sugar_Transporter"/>
</dbReference>
<proteinExistence type="inferred from homology"/>
<dbReference type="Gene3D" id="1.20.1250.20">
    <property type="entry name" value="MFS general substrate transporter like domains"/>
    <property type="match status" value="1"/>
</dbReference>
<dbReference type="Pfam" id="PF00083">
    <property type="entry name" value="Sugar_tr"/>
    <property type="match status" value="1"/>
</dbReference>
<protein>
    <submittedName>
        <fullName evidence="12">Sugar porter family MFS transporter</fullName>
    </submittedName>
</protein>
<evidence type="ECO:0000256" key="9">
    <source>
        <dbReference type="RuleBase" id="RU003346"/>
    </source>
</evidence>
<comment type="caution">
    <text evidence="12">The sequence shown here is derived from an EMBL/GenBank/DDBJ whole genome shotgun (WGS) entry which is preliminary data.</text>
</comment>
<keyword evidence="8 10" id="KW-0472">Membrane</keyword>
<dbReference type="PROSITE" id="PS00217">
    <property type="entry name" value="SUGAR_TRANSPORT_2"/>
    <property type="match status" value="1"/>
</dbReference>
<dbReference type="PROSITE" id="PS00216">
    <property type="entry name" value="SUGAR_TRANSPORT_1"/>
    <property type="match status" value="1"/>
</dbReference>
<comment type="similarity">
    <text evidence="2 9">Belongs to the major facilitator superfamily. Sugar transporter (TC 2.A.1.1) family.</text>
</comment>
<feature type="transmembrane region" description="Helical" evidence="10">
    <location>
        <begin position="374"/>
        <end position="397"/>
    </location>
</feature>
<evidence type="ECO:0000256" key="7">
    <source>
        <dbReference type="ARBA" id="ARBA00022989"/>
    </source>
</evidence>
<feature type="transmembrane region" description="Helical" evidence="10">
    <location>
        <begin position="57"/>
        <end position="78"/>
    </location>
</feature>
<dbReference type="InterPro" id="IPR047984">
    <property type="entry name" value="XylE-like"/>
</dbReference>
<dbReference type="NCBIfam" id="TIGR00879">
    <property type="entry name" value="SP"/>
    <property type="match status" value="1"/>
</dbReference>
<evidence type="ECO:0000313" key="12">
    <source>
        <dbReference type="EMBL" id="MCQ8186113.1"/>
    </source>
</evidence>
<dbReference type="RefSeq" id="WP_256620009.1">
    <property type="nucleotide sequence ID" value="NZ_JANIBC010000012.1"/>
</dbReference>
<comment type="subcellular location">
    <subcellularLocation>
        <location evidence="1">Cell membrane</location>
        <topology evidence="1">Multi-pass membrane protein</topology>
    </subcellularLocation>
</comment>
<dbReference type="InterPro" id="IPR020846">
    <property type="entry name" value="MFS_dom"/>
</dbReference>
<dbReference type="Proteomes" id="UP001142610">
    <property type="component" value="Unassembled WGS sequence"/>
</dbReference>
<dbReference type="AlphaFoldDB" id="A0A9X2LAF5"/>
<dbReference type="InterPro" id="IPR036259">
    <property type="entry name" value="MFS_trans_sf"/>
</dbReference>
<evidence type="ECO:0000256" key="1">
    <source>
        <dbReference type="ARBA" id="ARBA00004651"/>
    </source>
</evidence>
<keyword evidence="3 9" id="KW-0813">Transport</keyword>